<dbReference type="GO" id="GO:0005829">
    <property type="term" value="C:cytosol"/>
    <property type="evidence" value="ECO:0007669"/>
    <property type="project" value="TreeGrafter"/>
</dbReference>
<dbReference type="Proteomes" id="UP000216020">
    <property type="component" value="Unassembled WGS sequence"/>
</dbReference>
<dbReference type="PROSITE" id="PS01162">
    <property type="entry name" value="QOR_ZETA_CRYSTAL"/>
    <property type="match status" value="1"/>
</dbReference>
<dbReference type="InterPro" id="IPR002364">
    <property type="entry name" value="Quin_OxRdtase/zeta-crystal_CS"/>
</dbReference>
<dbReference type="SUPFAM" id="SSF50129">
    <property type="entry name" value="GroES-like"/>
    <property type="match status" value="1"/>
</dbReference>
<dbReference type="AlphaFoldDB" id="A0A261S958"/>
<dbReference type="FunFam" id="3.40.50.720:FF:000053">
    <property type="entry name" value="Quinone oxidoreductase 1"/>
    <property type="match status" value="1"/>
</dbReference>
<dbReference type="OrthoDB" id="9805883at2"/>
<proteinExistence type="predicted"/>
<accession>A0A261S958</accession>
<evidence type="ECO:0000256" key="1">
    <source>
        <dbReference type="ARBA" id="ARBA00022857"/>
    </source>
</evidence>
<protein>
    <submittedName>
        <fullName evidence="4">Quinone oxidoreductase</fullName>
    </submittedName>
</protein>
<dbReference type="PANTHER" id="PTHR48106">
    <property type="entry name" value="QUINONE OXIDOREDUCTASE PIG3-RELATED"/>
    <property type="match status" value="1"/>
</dbReference>
<dbReference type="GO" id="GO:0070402">
    <property type="term" value="F:NADPH binding"/>
    <property type="evidence" value="ECO:0007669"/>
    <property type="project" value="TreeGrafter"/>
</dbReference>
<dbReference type="GO" id="GO:0003960">
    <property type="term" value="F:quinone reductase (NADPH) activity"/>
    <property type="evidence" value="ECO:0007669"/>
    <property type="project" value="InterPro"/>
</dbReference>
<dbReference type="SMART" id="SM00829">
    <property type="entry name" value="PKS_ER"/>
    <property type="match status" value="1"/>
</dbReference>
<gene>
    <name evidence="4" type="ORF">CAL29_10120</name>
</gene>
<evidence type="ECO:0000313" key="4">
    <source>
        <dbReference type="EMBL" id="OZI33919.1"/>
    </source>
</evidence>
<dbReference type="InterPro" id="IPR020843">
    <property type="entry name" value="ER"/>
</dbReference>
<feature type="domain" description="Enoyl reductase (ER)" evidence="3">
    <location>
        <begin position="15"/>
        <end position="326"/>
    </location>
</feature>
<dbReference type="InterPro" id="IPR013154">
    <property type="entry name" value="ADH-like_N"/>
</dbReference>
<keyword evidence="5" id="KW-1185">Reference proteome</keyword>
<dbReference type="Gene3D" id="3.40.50.720">
    <property type="entry name" value="NAD(P)-binding Rossmann-like Domain"/>
    <property type="match status" value="1"/>
</dbReference>
<dbReference type="InterPro" id="IPR036291">
    <property type="entry name" value="NAD(P)-bd_dom_sf"/>
</dbReference>
<evidence type="ECO:0000259" key="3">
    <source>
        <dbReference type="SMART" id="SM00829"/>
    </source>
</evidence>
<comment type="caution">
    <text evidence="4">The sequence shown here is derived from an EMBL/GenBank/DDBJ whole genome shotgun (WGS) entry which is preliminary data.</text>
</comment>
<dbReference type="InterPro" id="IPR011032">
    <property type="entry name" value="GroES-like_sf"/>
</dbReference>
<evidence type="ECO:0000256" key="2">
    <source>
        <dbReference type="ARBA" id="ARBA00023002"/>
    </source>
</evidence>
<dbReference type="GO" id="GO:0008270">
    <property type="term" value="F:zinc ion binding"/>
    <property type="evidence" value="ECO:0007669"/>
    <property type="project" value="InterPro"/>
</dbReference>
<dbReference type="CDD" id="cd05286">
    <property type="entry name" value="QOR2"/>
    <property type="match status" value="1"/>
</dbReference>
<dbReference type="RefSeq" id="WP_094852926.1">
    <property type="nucleotide sequence ID" value="NZ_NEVM01000002.1"/>
</dbReference>
<evidence type="ECO:0000313" key="5">
    <source>
        <dbReference type="Proteomes" id="UP000216020"/>
    </source>
</evidence>
<dbReference type="EMBL" id="NEVM01000002">
    <property type="protein sequence ID" value="OZI33919.1"/>
    <property type="molecule type" value="Genomic_DNA"/>
</dbReference>
<dbReference type="InterPro" id="IPR013149">
    <property type="entry name" value="ADH-like_C"/>
</dbReference>
<dbReference type="NCBIfam" id="NF008024">
    <property type="entry name" value="PRK10754.1"/>
    <property type="match status" value="1"/>
</dbReference>
<dbReference type="Pfam" id="PF00107">
    <property type="entry name" value="ADH_zinc_N"/>
    <property type="match status" value="1"/>
</dbReference>
<dbReference type="PANTHER" id="PTHR48106:SF13">
    <property type="entry name" value="QUINONE OXIDOREDUCTASE-RELATED"/>
    <property type="match status" value="1"/>
</dbReference>
<dbReference type="InterPro" id="IPR047618">
    <property type="entry name" value="QOR-like"/>
</dbReference>
<reference evidence="5" key="1">
    <citation type="submission" date="2017-05" db="EMBL/GenBank/DDBJ databases">
        <title>Complete and WGS of Bordetella genogroups.</title>
        <authorList>
            <person name="Spilker T."/>
            <person name="Lipuma J."/>
        </authorList>
    </citation>
    <scope>NUCLEOTIDE SEQUENCE [LARGE SCALE GENOMIC DNA]</scope>
    <source>
        <strain evidence="5">AU16122</strain>
    </source>
</reference>
<dbReference type="SUPFAM" id="SSF51735">
    <property type="entry name" value="NAD(P)-binding Rossmann-fold domains"/>
    <property type="match status" value="1"/>
</dbReference>
<dbReference type="Pfam" id="PF08240">
    <property type="entry name" value="ADH_N"/>
    <property type="match status" value="1"/>
</dbReference>
<sequence>MASTIAKAIQLETHGGPEVLKLVDLEVPPPGPKEVTIRQHAAGLNFIDIYYRTGLYPHPLPHGLGSEGAGVVEAVGSEVTHLKTGDRVAYGQSPLGAYAQVRNVPAANVVKLPKAIGFDEAAAMMLKGLTVQYLFRQTYRLQGNETILFHAAAGGVGLIACQWARALGVKLIGTVSSPEKAALAKEHGAWATIDYSRENVPEKLLELTGGKKVPVVYDGVGKDTWEASLDCIEPRGLMVSFGNASGPVAGVNVGILNQKGCLYLTRPSLGLHINTLDKLQAASSELFDLVAKKKIKLSIGQRYPLAQVGEAHTALAGRKTTGATILTLD</sequence>
<dbReference type="GO" id="GO:0035925">
    <property type="term" value="F:mRNA 3'-UTR AU-rich region binding"/>
    <property type="evidence" value="ECO:0007669"/>
    <property type="project" value="TreeGrafter"/>
</dbReference>
<keyword evidence="2" id="KW-0560">Oxidoreductase</keyword>
<organism evidence="4 5">
    <name type="scientific">Bordetella genomosp. 10</name>
    <dbReference type="NCBI Taxonomy" id="1416804"/>
    <lineage>
        <taxon>Bacteria</taxon>
        <taxon>Pseudomonadati</taxon>
        <taxon>Pseudomonadota</taxon>
        <taxon>Betaproteobacteria</taxon>
        <taxon>Burkholderiales</taxon>
        <taxon>Alcaligenaceae</taxon>
        <taxon>Bordetella</taxon>
    </lineage>
</organism>
<name>A0A261S958_9BORD</name>
<dbReference type="Gene3D" id="3.90.180.10">
    <property type="entry name" value="Medium-chain alcohol dehydrogenases, catalytic domain"/>
    <property type="match status" value="1"/>
</dbReference>
<keyword evidence="1" id="KW-0521">NADP</keyword>